<evidence type="ECO:0000313" key="2">
    <source>
        <dbReference type="EMBL" id="CAF1359932.1"/>
    </source>
</evidence>
<feature type="region of interest" description="Disordered" evidence="1">
    <location>
        <begin position="199"/>
        <end position="233"/>
    </location>
</feature>
<evidence type="ECO:0000256" key="1">
    <source>
        <dbReference type="SAM" id="MobiDB-lite"/>
    </source>
</evidence>
<gene>
    <name evidence="2" type="ORF">KQP761_LOCUS7675</name>
</gene>
<accession>A0A815I1H1</accession>
<dbReference type="AlphaFoldDB" id="A0A815I1H1"/>
<protein>
    <submittedName>
        <fullName evidence="2">Uncharacterized protein</fullName>
    </submittedName>
</protein>
<comment type="caution">
    <text evidence="2">The sequence shown here is derived from an EMBL/GenBank/DDBJ whole genome shotgun (WGS) entry which is preliminary data.</text>
</comment>
<reference evidence="2" key="1">
    <citation type="submission" date="2021-02" db="EMBL/GenBank/DDBJ databases">
        <authorList>
            <person name="Nowell W R."/>
        </authorList>
    </citation>
    <scope>NUCLEOTIDE SEQUENCE</scope>
</reference>
<evidence type="ECO:0000313" key="3">
    <source>
        <dbReference type="Proteomes" id="UP000663834"/>
    </source>
</evidence>
<dbReference type="Proteomes" id="UP000663834">
    <property type="component" value="Unassembled WGS sequence"/>
</dbReference>
<dbReference type="EMBL" id="CAJNOW010002659">
    <property type="protein sequence ID" value="CAF1359932.1"/>
    <property type="molecule type" value="Genomic_DNA"/>
</dbReference>
<organism evidence="2 3">
    <name type="scientific">Rotaria magnacalcarata</name>
    <dbReference type="NCBI Taxonomy" id="392030"/>
    <lineage>
        <taxon>Eukaryota</taxon>
        <taxon>Metazoa</taxon>
        <taxon>Spiralia</taxon>
        <taxon>Gnathifera</taxon>
        <taxon>Rotifera</taxon>
        <taxon>Eurotatoria</taxon>
        <taxon>Bdelloidea</taxon>
        <taxon>Philodinida</taxon>
        <taxon>Philodinidae</taxon>
        <taxon>Rotaria</taxon>
    </lineage>
</organism>
<name>A0A815I1H1_9BILA</name>
<proteinExistence type="predicted"/>
<feature type="region of interest" description="Disordered" evidence="1">
    <location>
        <begin position="71"/>
        <end position="90"/>
    </location>
</feature>
<sequence length="233" mass="26105">MFQLDVLIDTSILPSNTLGLCDDDFIDFVKKEADDGTFVIQPGLKGNIEYLIDLLKTKCIEGAELAKSSKHNQSSSSTIPKSTSTVTSNNTTEKRKYKSFNLPVAENTTYIIDTLNNCCENNKSKLNIQRFSLVECEYYFILIRNDSNGALKCDIRCCYQKWSSLPLKRGKFQLSNFYRYLQGINNICPALKKMISNPQSALPSSTNNPTQLSLEESPESPLTNPRGLTTGSR</sequence>